<evidence type="ECO:0000313" key="3">
    <source>
        <dbReference type="Proteomes" id="UP000265520"/>
    </source>
</evidence>
<name>A0A392V6K7_9FABA</name>
<evidence type="ECO:0000256" key="1">
    <source>
        <dbReference type="SAM" id="MobiDB-lite"/>
    </source>
</evidence>
<dbReference type="EMBL" id="LXQA011044343">
    <property type="protein sequence ID" value="MCI82475.1"/>
    <property type="molecule type" value="Genomic_DNA"/>
</dbReference>
<accession>A0A392V6K7</accession>
<reference evidence="2 3" key="1">
    <citation type="journal article" date="2018" name="Front. Plant Sci.">
        <title>Red Clover (Trifolium pratense) and Zigzag Clover (T. medium) - A Picture of Genomic Similarities and Differences.</title>
        <authorList>
            <person name="Dluhosova J."/>
            <person name="Istvanek J."/>
            <person name="Nedelnik J."/>
            <person name="Repkova J."/>
        </authorList>
    </citation>
    <scope>NUCLEOTIDE SEQUENCE [LARGE SCALE GENOMIC DNA]</scope>
    <source>
        <strain evidence="3">cv. 10/8</strain>
        <tissue evidence="2">Leaf</tissue>
    </source>
</reference>
<evidence type="ECO:0000313" key="2">
    <source>
        <dbReference type="EMBL" id="MCI82475.1"/>
    </source>
</evidence>
<comment type="caution">
    <text evidence="2">The sequence shown here is derived from an EMBL/GenBank/DDBJ whole genome shotgun (WGS) entry which is preliminary data.</text>
</comment>
<proteinExistence type="predicted"/>
<protein>
    <submittedName>
        <fullName evidence="2">Uncharacterized protein</fullName>
    </submittedName>
</protein>
<dbReference type="AlphaFoldDB" id="A0A392V6K7"/>
<organism evidence="2 3">
    <name type="scientific">Trifolium medium</name>
    <dbReference type="NCBI Taxonomy" id="97028"/>
    <lineage>
        <taxon>Eukaryota</taxon>
        <taxon>Viridiplantae</taxon>
        <taxon>Streptophyta</taxon>
        <taxon>Embryophyta</taxon>
        <taxon>Tracheophyta</taxon>
        <taxon>Spermatophyta</taxon>
        <taxon>Magnoliopsida</taxon>
        <taxon>eudicotyledons</taxon>
        <taxon>Gunneridae</taxon>
        <taxon>Pentapetalae</taxon>
        <taxon>rosids</taxon>
        <taxon>fabids</taxon>
        <taxon>Fabales</taxon>
        <taxon>Fabaceae</taxon>
        <taxon>Papilionoideae</taxon>
        <taxon>50 kb inversion clade</taxon>
        <taxon>NPAAA clade</taxon>
        <taxon>Hologalegina</taxon>
        <taxon>IRL clade</taxon>
        <taxon>Trifolieae</taxon>
        <taxon>Trifolium</taxon>
    </lineage>
</organism>
<feature type="non-terminal residue" evidence="2">
    <location>
        <position position="1"/>
    </location>
</feature>
<feature type="region of interest" description="Disordered" evidence="1">
    <location>
        <begin position="30"/>
        <end position="49"/>
    </location>
</feature>
<dbReference type="Proteomes" id="UP000265520">
    <property type="component" value="Unassembled WGS sequence"/>
</dbReference>
<keyword evidence="3" id="KW-1185">Reference proteome</keyword>
<sequence length="49" mass="5470">QVLMVKLNYPKGKKEQELMDKHLLTFKEGRPKVKDSPLPGYAGSSAKAI</sequence>